<dbReference type="RefSeq" id="WP_053521297.1">
    <property type="nucleotide sequence ID" value="NZ_LHCF01000001.1"/>
</dbReference>
<dbReference type="InterPro" id="IPR025249">
    <property type="entry name" value="TF_NusA_KH_1st"/>
</dbReference>
<dbReference type="InterPro" id="IPR012340">
    <property type="entry name" value="NA-bd_OB-fold"/>
</dbReference>
<proteinExistence type="inferred from homology"/>
<gene>
    <name evidence="7 11" type="primary">nusA</name>
    <name evidence="11" type="ORF">CPX_001236</name>
</gene>
<evidence type="ECO:0000259" key="8">
    <source>
        <dbReference type="Pfam" id="PF08529"/>
    </source>
</evidence>
<evidence type="ECO:0000256" key="2">
    <source>
        <dbReference type="ARBA" id="ARBA00022490"/>
    </source>
</evidence>
<keyword evidence="4 7" id="KW-0694">RNA-binding</keyword>
<keyword evidence="6 7" id="KW-0804">Transcription</keyword>
<evidence type="ECO:0000259" key="9">
    <source>
        <dbReference type="Pfam" id="PF13184"/>
    </source>
</evidence>
<feature type="domain" description="Transcription factor NusA N-terminal" evidence="8">
    <location>
        <begin position="5"/>
        <end position="130"/>
    </location>
</feature>
<comment type="function">
    <text evidence="7">Participates in both transcription termination and antitermination.</text>
</comment>
<dbReference type="PATRIC" id="fig|479893.3.peg.7"/>
<dbReference type="InterPro" id="IPR009019">
    <property type="entry name" value="KH_sf_prok-type"/>
</dbReference>
<protein>
    <recommendedName>
        <fullName evidence="7">Transcription termination/antitermination protein NusA</fullName>
    </recommendedName>
</protein>
<dbReference type="GO" id="GO:0031564">
    <property type="term" value="P:transcription antitermination"/>
    <property type="evidence" value="ECO:0007669"/>
    <property type="project" value="UniProtKB-UniRule"/>
</dbReference>
<reference evidence="12" key="1">
    <citation type="submission" date="2015-05" db="EMBL/GenBank/DDBJ databases">
        <title>Draft genome sequence of 'Candidatus Phytoplasma Pruni' strain CX, a plant pathogenic bacterium.</title>
        <authorList>
            <person name="Lee I.-M."/>
            <person name="Bottner-Parker K.D."/>
            <person name="Shao J."/>
            <person name="Gundersen-Rindal D.E."/>
            <person name="Zhao Y."/>
            <person name="Davis R.E."/>
        </authorList>
    </citation>
    <scope>NUCLEOTIDE SEQUENCE [LARGE SCALE GENOMIC DNA]</scope>
    <source>
        <strain evidence="12">CX</strain>
    </source>
</reference>
<dbReference type="STRING" id="479893.CPX_001236"/>
<dbReference type="InterPro" id="IPR010213">
    <property type="entry name" value="TF_NusA"/>
</dbReference>
<evidence type="ECO:0000259" key="10">
    <source>
        <dbReference type="Pfam" id="PF26594"/>
    </source>
</evidence>
<dbReference type="InterPro" id="IPR036555">
    <property type="entry name" value="NusA_N_sf"/>
</dbReference>
<evidence type="ECO:0000256" key="6">
    <source>
        <dbReference type="ARBA" id="ARBA00023163"/>
    </source>
</evidence>
<dbReference type="Pfam" id="PF08529">
    <property type="entry name" value="NusA_N"/>
    <property type="match status" value="1"/>
</dbReference>
<dbReference type="Gene3D" id="3.30.300.20">
    <property type="match status" value="2"/>
</dbReference>
<dbReference type="SUPFAM" id="SSF50249">
    <property type="entry name" value="Nucleic acid-binding proteins"/>
    <property type="match status" value="1"/>
</dbReference>
<dbReference type="Proteomes" id="UP000037386">
    <property type="component" value="Unassembled WGS sequence"/>
</dbReference>
<comment type="similarity">
    <text evidence="7">Belongs to the NusA family.</text>
</comment>
<dbReference type="SUPFAM" id="SSF69705">
    <property type="entry name" value="Transcription factor NusA, N-terminal domain"/>
    <property type="match status" value="1"/>
</dbReference>
<evidence type="ECO:0000256" key="1">
    <source>
        <dbReference type="ARBA" id="ARBA00022472"/>
    </source>
</evidence>
<dbReference type="Pfam" id="PF13184">
    <property type="entry name" value="KH_NusA_1st"/>
    <property type="match status" value="1"/>
</dbReference>
<dbReference type="PANTHER" id="PTHR22648:SF0">
    <property type="entry name" value="TRANSCRIPTION TERMINATION_ANTITERMINATION PROTEIN NUSA"/>
    <property type="match status" value="1"/>
</dbReference>
<feature type="domain" description="Transcription factor NusA first KH" evidence="9">
    <location>
        <begin position="206"/>
        <end position="282"/>
    </location>
</feature>
<dbReference type="Pfam" id="PF26594">
    <property type="entry name" value="KH_NusA_2nd"/>
    <property type="match status" value="1"/>
</dbReference>
<dbReference type="CDD" id="cd22529">
    <property type="entry name" value="KH-II_NusA_rpt2"/>
    <property type="match status" value="1"/>
</dbReference>
<keyword evidence="1 7" id="KW-0806">Transcription termination</keyword>
<dbReference type="NCBIfam" id="TIGR01953">
    <property type="entry name" value="NusA"/>
    <property type="match status" value="1"/>
</dbReference>
<dbReference type="InterPro" id="IPR058582">
    <property type="entry name" value="KH_NusA_2nd"/>
</dbReference>
<dbReference type="GO" id="GO:0005829">
    <property type="term" value="C:cytosol"/>
    <property type="evidence" value="ECO:0007669"/>
    <property type="project" value="TreeGrafter"/>
</dbReference>
<dbReference type="FunFam" id="3.30.300.20:FF:000005">
    <property type="entry name" value="Transcription termination/antitermination protein NusA"/>
    <property type="match status" value="1"/>
</dbReference>
<evidence type="ECO:0000256" key="5">
    <source>
        <dbReference type="ARBA" id="ARBA00023015"/>
    </source>
</evidence>
<name>A0A0M1N0I8_9MOLU</name>
<evidence type="ECO:0000256" key="4">
    <source>
        <dbReference type="ARBA" id="ARBA00022884"/>
    </source>
</evidence>
<dbReference type="SUPFAM" id="SSF54814">
    <property type="entry name" value="Prokaryotic type KH domain (KH-domain type II)"/>
    <property type="match status" value="2"/>
</dbReference>
<dbReference type="AlphaFoldDB" id="A0A0M1N0I8"/>
<organism evidence="11 12">
    <name type="scientific">Candidatus Phytoplasma pruni</name>
    <dbReference type="NCBI Taxonomy" id="479893"/>
    <lineage>
        <taxon>Bacteria</taxon>
        <taxon>Bacillati</taxon>
        <taxon>Mycoplasmatota</taxon>
        <taxon>Mollicutes</taxon>
        <taxon>Acholeplasmatales</taxon>
        <taxon>Acholeplasmataceae</taxon>
        <taxon>Candidatus Phytoplasma</taxon>
        <taxon>16SrIII (X-disease group)</taxon>
    </lineage>
</organism>
<dbReference type="InterPro" id="IPR030842">
    <property type="entry name" value="TF_NusA_bacterial"/>
</dbReference>
<dbReference type="HAMAP" id="MF_00945_B">
    <property type="entry name" value="NusA_B"/>
    <property type="match status" value="1"/>
</dbReference>
<evidence type="ECO:0000313" key="12">
    <source>
        <dbReference type="Proteomes" id="UP000037386"/>
    </source>
</evidence>
<dbReference type="InterPro" id="IPR013735">
    <property type="entry name" value="TF_NusA_N"/>
</dbReference>
<dbReference type="GO" id="GO:0006353">
    <property type="term" value="P:DNA-templated transcription termination"/>
    <property type="evidence" value="ECO:0007669"/>
    <property type="project" value="UniProtKB-UniRule"/>
</dbReference>
<dbReference type="Gene3D" id="3.30.1480.10">
    <property type="entry name" value="NusA, N-terminal domain"/>
    <property type="match status" value="1"/>
</dbReference>
<keyword evidence="3 7" id="KW-0889">Transcription antitermination</keyword>
<dbReference type="Gene3D" id="2.40.50.140">
    <property type="entry name" value="Nucleic acid-binding proteins"/>
    <property type="match status" value="1"/>
</dbReference>
<dbReference type="PANTHER" id="PTHR22648">
    <property type="entry name" value="TRANSCRIPTION TERMINATION FACTOR NUSA"/>
    <property type="match status" value="1"/>
</dbReference>
<comment type="caution">
    <text evidence="11">The sequence shown here is derived from an EMBL/GenBank/DDBJ whole genome shotgun (WGS) entry which is preliminary data.</text>
</comment>
<evidence type="ECO:0000256" key="3">
    <source>
        <dbReference type="ARBA" id="ARBA00022814"/>
    </source>
</evidence>
<sequence>MKNKEFLNNIDQLSQEYEITREQTIQSFEKSLVSGCKKNYQVKSCRTEITPEYDEIFLYKQYLVIDPNDEETLNANEYSCLDLEEAQKLKEDAQVGDIIEIEVDPKDFNFYASKDFKNKFNEELIKQKRETIYNFFKNYENKLISGKVIAESDHFYTLELEKEINTLLSKKETLLNDNFHIGERILVFVAEVQNTTKMPKVFVSRVHVNFVVELLKEFVPEVQEDIIKIMGIARIPSDRIKIGLISTDPKVDPIGSCIGEGGSRIKSVVNILKGEKIDLFQWSSDPIELITNSLQPAQILKITAINEKNKTASVVVADDQISLVIGKLGKNVKLAAQVTKWNINIQTLSQQEKVE</sequence>
<keyword evidence="2 7" id="KW-0963">Cytoplasm</keyword>
<accession>A0A0M1N0I8</accession>
<comment type="subcellular location">
    <subcellularLocation>
        <location evidence="7">Cytoplasm</location>
    </subcellularLocation>
</comment>
<comment type="subunit">
    <text evidence="7">Monomer. Binds directly to the core enzyme of the DNA-dependent RNA polymerase and to nascent RNA.</text>
</comment>
<dbReference type="EMBL" id="LHCF01000001">
    <property type="protein sequence ID" value="KOR75678.1"/>
    <property type="molecule type" value="Genomic_DNA"/>
</dbReference>
<feature type="domain" description="NusA-like second KH" evidence="10">
    <location>
        <begin position="288"/>
        <end position="352"/>
    </location>
</feature>
<dbReference type="OrthoDB" id="9807233at2"/>
<dbReference type="GO" id="GO:0003723">
    <property type="term" value="F:RNA binding"/>
    <property type="evidence" value="ECO:0007669"/>
    <property type="project" value="UniProtKB-UniRule"/>
</dbReference>
<evidence type="ECO:0000256" key="7">
    <source>
        <dbReference type="HAMAP-Rule" id="MF_00945"/>
    </source>
</evidence>
<dbReference type="PROSITE" id="PS50084">
    <property type="entry name" value="KH_TYPE_1"/>
    <property type="match status" value="1"/>
</dbReference>
<dbReference type="GO" id="GO:0003700">
    <property type="term" value="F:DNA-binding transcription factor activity"/>
    <property type="evidence" value="ECO:0007669"/>
    <property type="project" value="InterPro"/>
</dbReference>
<evidence type="ECO:0000313" key="11">
    <source>
        <dbReference type="EMBL" id="KOR75678.1"/>
    </source>
</evidence>
<dbReference type="InterPro" id="IPR015946">
    <property type="entry name" value="KH_dom-like_a/b"/>
</dbReference>
<keyword evidence="5 7" id="KW-0805">Transcription regulation</keyword>